<proteinExistence type="predicted"/>
<feature type="DNA-binding region" description="H-T-H motif" evidence="2">
    <location>
        <begin position="50"/>
        <end position="69"/>
    </location>
</feature>
<accession>A0A936NE03</accession>
<dbReference type="Gene3D" id="1.10.10.60">
    <property type="entry name" value="Homeodomain-like"/>
    <property type="match status" value="1"/>
</dbReference>
<dbReference type="GO" id="GO:0003677">
    <property type="term" value="F:DNA binding"/>
    <property type="evidence" value="ECO:0007669"/>
    <property type="project" value="UniProtKB-UniRule"/>
</dbReference>
<dbReference type="InterPro" id="IPR036271">
    <property type="entry name" value="Tet_transcr_reg_TetR-rel_C_sf"/>
</dbReference>
<dbReference type="Proteomes" id="UP000727993">
    <property type="component" value="Unassembled WGS sequence"/>
</dbReference>
<evidence type="ECO:0000256" key="3">
    <source>
        <dbReference type="SAM" id="MobiDB-lite"/>
    </source>
</evidence>
<evidence type="ECO:0000313" key="5">
    <source>
        <dbReference type="EMBL" id="MBK9297139.1"/>
    </source>
</evidence>
<feature type="region of interest" description="Disordered" evidence="3">
    <location>
        <begin position="1"/>
        <end position="24"/>
    </location>
</feature>
<dbReference type="SUPFAM" id="SSF46689">
    <property type="entry name" value="Homeodomain-like"/>
    <property type="match status" value="1"/>
</dbReference>
<evidence type="ECO:0000259" key="4">
    <source>
        <dbReference type="PROSITE" id="PS50977"/>
    </source>
</evidence>
<protein>
    <submittedName>
        <fullName evidence="5">TetR/AcrR family transcriptional regulator</fullName>
    </submittedName>
</protein>
<evidence type="ECO:0000256" key="2">
    <source>
        <dbReference type="PROSITE-ProRule" id="PRU00335"/>
    </source>
</evidence>
<dbReference type="EMBL" id="JADJZA010000006">
    <property type="protein sequence ID" value="MBK9297139.1"/>
    <property type="molecule type" value="Genomic_DNA"/>
</dbReference>
<name>A0A936NE03_9ACTN</name>
<organism evidence="5 6">
    <name type="scientific">Candidatus Neomicrothrix subdominans</name>
    <dbReference type="NCBI Taxonomy" id="2954438"/>
    <lineage>
        <taxon>Bacteria</taxon>
        <taxon>Bacillati</taxon>
        <taxon>Actinomycetota</taxon>
        <taxon>Acidimicrobiia</taxon>
        <taxon>Acidimicrobiales</taxon>
        <taxon>Microthrixaceae</taxon>
        <taxon>Candidatus Neomicrothrix</taxon>
    </lineage>
</organism>
<keyword evidence="1 2" id="KW-0238">DNA-binding</keyword>
<sequence>MSKPQSRPPTALRPRVSSDGAAKTRTPLTLDHIVTTAIDLIEAEGPDAPSMRRLATRLGSSPMATYHHVADRQALMEAIAQHVVAELNTVSDEATEEPSRNSKLGWAEPVRVNARASLVLSRRYPATFAALLRSRPTTLVSAVLGVSSDLMAAGLDEADARMVVRTITRYVMGTVMGEGAAARSGLSREELDESFEFGIEALLDGMARRLA</sequence>
<dbReference type="InterPro" id="IPR009057">
    <property type="entry name" value="Homeodomain-like_sf"/>
</dbReference>
<dbReference type="InterPro" id="IPR001647">
    <property type="entry name" value="HTH_TetR"/>
</dbReference>
<gene>
    <name evidence="5" type="ORF">IPN02_09955</name>
</gene>
<dbReference type="PROSITE" id="PS50977">
    <property type="entry name" value="HTH_TETR_2"/>
    <property type="match status" value="1"/>
</dbReference>
<evidence type="ECO:0000256" key="1">
    <source>
        <dbReference type="ARBA" id="ARBA00023125"/>
    </source>
</evidence>
<dbReference type="Gene3D" id="1.10.357.10">
    <property type="entry name" value="Tetracycline Repressor, domain 2"/>
    <property type="match status" value="1"/>
</dbReference>
<comment type="caution">
    <text evidence="5">The sequence shown here is derived from an EMBL/GenBank/DDBJ whole genome shotgun (WGS) entry which is preliminary data.</text>
</comment>
<dbReference type="SUPFAM" id="SSF48498">
    <property type="entry name" value="Tetracyclin repressor-like, C-terminal domain"/>
    <property type="match status" value="1"/>
</dbReference>
<dbReference type="AlphaFoldDB" id="A0A936NE03"/>
<reference evidence="5 6" key="1">
    <citation type="submission" date="2020-10" db="EMBL/GenBank/DDBJ databases">
        <title>Connecting structure to function with the recovery of over 1000 high-quality activated sludge metagenome-assembled genomes encoding full-length rRNA genes using long-read sequencing.</title>
        <authorList>
            <person name="Singleton C.M."/>
            <person name="Petriglieri F."/>
            <person name="Kristensen J.M."/>
            <person name="Kirkegaard R.H."/>
            <person name="Michaelsen T.Y."/>
            <person name="Andersen M.H."/>
            <person name="Karst S.M."/>
            <person name="Dueholm M.S."/>
            <person name="Nielsen P.H."/>
            <person name="Albertsen M."/>
        </authorList>
    </citation>
    <scope>NUCLEOTIDE SEQUENCE [LARGE SCALE GENOMIC DNA]</scope>
    <source>
        <strain evidence="5">Lyne_18-Q3-R50-59_MAXAC.006</strain>
    </source>
</reference>
<feature type="domain" description="HTH tetR-type" evidence="4">
    <location>
        <begin position="27"/>
        <end position="87"/>
    </location>
</feature>
<evidence type="ECO:0000313" key="6">
    <source>
        <dbReference type="Proteomes" id="UP000727993"/>
    </source>
</evidence>